<feature type="chain" id="PRO_5039432205" description="Secreted protein" evidence="2">
    <location>
        <begin position="31"/>
        <end position="107"/>
    </location>
</feature>
<feature type="region of interest" description="Disordered" evidence="1">
    <location>
        <begin position="64"/>
        <end position="85"/>
    </location>
</feature>
<dbReference type="Proteomes" id="UP000054024">
    <property type="component" value="Unassembled WGS sequence"/>
</dbReference>
<sequence>MSTARSRVRSRAWLRVLVLLLALLVPGAHAQAHALPVAAGVVGEVAEYDVLDTAVRPPARADRRSTVRLRPGPVPQPPPGVPVCPARPVPPRAPYVPHILRTVVLRC</sequence>
<gene>
    <name evidence="3" type="ORF">AQI70_06090</name>
</gene>
<accession>A0A117PHJ8</accession>
<dbReference type="STRING" id="146536.AQI70_06090"/>
<keyword evidence="4" id="KW-1185">Reference proteome</keyword>
<organism evidence="3 4">
    <name type="scientific">Streptomyces curacoi</name>
    <dbReference type="NCBI Taxonomy" id="146536"/>
    <lineage>
        <taxon>Bacteria</taxon>
        <taxon>Bacillati</taxon>
        <taxon>Actinomycetota</taxon>
        <taxon>Actinomycetes</taxon>
        <taxon>Kitasatosporales</taxon>
        <taxon>Streptomycetaceae</taxon>
        <taxon>Streptomyces</taxon>
    </lineage>
</organism>
<reference evidence="3 4" key="1">
    <citation type="submission" date="2015-10" db="EMBL/GenBank/DDBJ databases">
        <title>Draft genome sequence of Streptomyces curacoi DSM 40107, type strain for the species Streptomyces curacoi.</title>
        <authorList>
            <person name="Ruckert C."/>
            <person name="Winkler A."/>
            <person name="Kalinowski J."/>
            <person name="Kampfer P."/>
            <person name="Glaeser S."/>
        </authorList>
    </citation>
    <scope>NUCLEOTIDE SEQUENCE [LARGE SCALE GENOMIC DNA]</scope>
    <source>
        <strain evidence="3 4">DSM 40107</strain>
    </source>
</reference>
<protein>
    <recommendedName>
        <fullName evidence="5">Secreted protein</fullName>
    </recommendedName>
</protein>
<evidence type="ECO:0000313" key="4">
    <source>
        <dbReference type="Proteomes" id="UP000054024"/>
    </source>
</evidence>
<proteinExistence type="predicted"/>
<dbReference type="EMBL" id="LMWJ01000004">
    <property type="protein sequence ID" value="KUM79762.1"/>
    <property type="molecule type" value="Genomic_DNA"/>
</dbReference>
<dbReference type="AlphaFoldDB" id="A0A117PHJ8"/>
<evidence type="ECO:0000256" key="1">
    <source>
        <dbReference type="SAM" id="MobiDB-lite"/>
    </source>
</evidence>
<dbReference type="RefSeq" id="WP_062145283.1">
    <property type="nucleotide sequence ID" value="NZ_KQ947985.1"/>
</dbReference>
<evidence type="ECO:0000256" key="2">
    <source>
        <dbReference type="SAM" id="SignalP"/>
    </source>
</evidence>
<evidence type="ECO:0000313" key="3">
    <source>
        <dbReference type="EMBL" id="KUM79762.1"/>
    </source>
</evidence>
<keyword evidence="2" id="KW-0732">Signal</keyword>
<name>A0A117PHJ8_9ACTN</name>
<feature type="signal peptide" evidence="2">
    <location>
        <begin position="1"/>
        <end position="30"/>
    </location>
</feature>
<comment type="caution">
    <text evidence="3">The sequence shown here is derived from an EMBL/GenBank/DDBJ whole genome shotgun (WGS) entry which is preliminary data.</text>
</comment>
<feature type="compositionally biased region" description="Pro residues" evidence="1">
    <location>
        <begin position="72"/>
        <end position="85"/>
    </location>
</feature>
<evidence type="ECO:0008006" key="5">
    <source>
        <dbReference type="Google" id="ProtNLM"/>
    </source>
</evidence>